<reference evidence="8" key="1">
    <citation type="submission" date="2025-08" db="UniProtKB">
        <authorList>
            <consortium name="RefSeq"/>
        </authorList>
    </citation>
    <scope>IDENTIFICATION</scope>
    <source>
        <tissue evidence="8">Tentacle</tissue>
    </source>
</reference>
<keyword evidence="2 5" id="KW-0812">Transmembrane</keyword>
<dbReference type="Pfam" id="PF00002">
    <property type="entry name" value="7tm_2"/>
    <property type="match status" value="1"/>
</dbReference>
<dbReference type="RefSeq" id="XP_031566368.1">
    <property type="nucleotide sequence ID" value="XM_031710508.1"/>
</dbReference>
<dbReference type="PANTHER" id="PTHR12011">
    <property type="entry name" value="ADHESION G-PROTEIN COUPLED RECEPTOR"/>
    <property type="match status" value="1"/>
</dbReference>
<dbReference type="InterPro" id="IPR017981">
    <property type="entry name" value="GPCR_2-like_7TM"/>
</dbReference>
<evidence type="ECO:0000313" key="7">
    <source>
        <dbReference type="Proteomes" id="UP000515163"/>
    </source>
</evidence>
<evidence type="ECO:0000256" key="5">
    <source>
        <dbReference type="SAM" id="Phobius"/>
    </source>
</evidence>
<dbReference type="GO" id="GO:0004930">
    <property type="term" value="F:G protein-coupled receptor activity"/>
    <property type="evidence" value="ECO:0007669"/>
    <property type="project" value="InterPro"/>
</dbReference>
<proteinExistence type="predicted"/>
<dbReference type="GO" id="GO:0007166">
    <property type="term" value="P:cell surface receptor signaling pathway"/>
    <property type="evidence" value="ECO:0007669"/>
    <property type="project" value="InterPro"/>
</dbReference>
<dbReference type="InterPro" id="IPR000832">
    <property type="entry name" value="GPCR_2_secretin-like"/>
</dbReference>
<keyword evidence="3 5" id="KW-1133">Transmembrane helix</keyword>
<keyword evidence="4 5" id="KW-0472">Membrane</keyword>
<dbReference type="InParanoid" id="A0A6P8IIM1"/>
<dbReference type="GO" id="GO:0005886">
    <property type="term" value="C:plasma membrane"/>
    <property type="evidence" value="ECO:0007669"/>
    <property type="project" value="TreeGrafter"/>
</dbReference>
<dbReference type="OrthoDB" id="5982131at2759"/>
<protein>
    <submittedName>
        <fullName evidence="8">Adhesion G-protein coupled receptor D1-like</fullName>
    </submittedName>
</protein>
<evidence type="ECO:0000256" key="3">
    <source>
        <dbReference type="ARBA" id="ARBA00022989"/>
    </source>
</evidence>
<evidence type="ECO:0000313" key="8">
    <source>
        <dbReference type="RefSeq" id="XP_031566368.1"/>
    </source>
</evidence>
<dbReference type="GeneID" id="116301451"/>
<feature type="transmembrane region" description="Helical" evidence="5">
    <location>
        <begin position="54"/>
        <end position="76"/>
    </location>
</feature>
<dbReference type="KEGG" id="aten:116301451"/>
<dbReference type="Gene3D" id="1.20.1070.10">
    <property type="entry name" value="Rhodopsin 7-helix transmembrane proteins"/>
    <property type="match status" value="1"/>
</dbReference>
<organism evidence="7 8">
    <name type="scientific">Actinia tenebrosa</name>
    <name type="common">Australian red waratah sea anemone</name>
    <dbReference type="NCBI Taxonomy" id="6105"/>
    <lineage>
        <taxon>Eukaryota</taxon>
        <taxon>Metazoa</taxon>
        <taxon>Cnidaria</taxon>
        <taxon>Anthozoa</taxon>
        <taxon>Hexacorallia</taxon>
        <taxon>Actiniaria</taxon>
        <taxon>Actiniidae</taxon>
        <taxon>Actinia</taxon>
    </lineage>
</organism>
<evidence type="ECO:0000256" key="1">
    <source>
        <dbReference type="ARBA" id="ARBA00004141"/>
    </source>
</evidence>
<dbReference type="AlphaFoldDB" id="A0A6P8IIM1"/>
<evidence type="ECO:0000259" key="6">
    <source>
        <dbReference type="PROSITE" id="PS50261"/>
    </source>
</evidence>
<comment type="subcellular location">
    <subcellularLocation>
        <location evidence="1">Membrane</location>
        <topology evidence="1">Multi-pass membrane protein</topology>
    </subcellularLocation>
</comment>
<dbReference type="PROSITE" id="PS50261">
    <property type="entry name" value="G_PROTEIN_RECEP_F2_4"/>
    <property type="match status" value="1"/>
</dbReference>
<dbReference type="PANTHER" id="PTHR12011:SF347">
    <property type="entry name" value="FI21270P1-RELATED"/>
    <property type="match status" value="1"/>
</dbReference>
<name>A0A6P8IIM1_ACTTE</name>
<evidence type="ECO:0000256" key="4">
    <source>
        <dbReference type="ARBA" id="ARBA00023136"/>
    </source>
</evidence>
<evidence type="ECO:0000256" key="2">
    <source>
        <dbReference type="ARBA" id="ARBA00022692"/>
    </source>
</evidence>
<dbReference type="Proteomes" id="UP000515163">
    <property type="component" value="Unplaced"/>
</dbReference>
<feature type="domain" description="G-protein coupled receptors family 2 profile 2" evidence="6">
    <location>
        <begin position="1"/>
        <end position="151"/>
    </location>
</feature>
<gene>
    <name evidence="8" type="primary">LOC116301451</name>
</gene>
<feature type="transmembrane region" description="Helical" evidence="5">
    <location>
        <begin position="15"/>
        <end position="34"/>
    </location>
</feature>
<sequence length="192" mass="21575">MKPYNHGLRMYMKRYIFSTFIGIPAVIVVVTLVSSFDGYGTKNSCWLSVEKGTIWSFVVPVLVIVLVNAIILALVVREILKLYNPTPADETKLQSVRSGIKSATVLLPILGIAWVFGILAVNTETIVFQYLFAIFNSLQVSYIRTIFPSIQRIPSIHPSIHPSNSTIHSSFHLLFIHAFIHSFIHSFTCSFT</sequence>
<accession>A0A6P8IIM1</accession>
<keyword evidence="7" id="KW-1185">Reference proteome</keyword>
<feature type="transmembrane region" description="Helical" evidence="5">
    <location>
        <begin position="127"/>
        <end position="147"/>
    </location>
</feature>
<feature type="transmembrane region" description="Helical" evidence="5">
    <location>
        <begin position="102"/>
        <end position="121"/>
    </location>
</feature>